<evidence type="ECO:0000256" key="9">
    <source>
        <dbReference type="ARBA" id="ARBA00022833"/>
    </source>
</evidence>
<feature type="domain" description="Lipoxygenase" evidence="16">
    <location>
        <begin position="738"/>
        <end position="1073"/>
    </location>
</feature>
<keyword evidence="12" id="KW-0539">Nucleus</keyword>
<dbReference type="InterPro" id="IPR041816">
    <property type="entry name" value="Dbr1_N"/>
</dbReference>
<dbReference type="InterPro" id="IPR001024">
    <property type="entry name" value="PLAT/LH2_dom"/>
</dbReference>
<evidence type="ECO:0000256" key="4">
    <source>
        <dbReference type="ARBA" id="ARBA00004123"/>
    </source>
</evidence>
<evidence type="ECO:0000256" key="13">
    <source>
        <dbReference type="PROSITE-ProRule" id="PRU00152"/>
    </source>
</evidence>
<dbReference type="Pfam" id="PF00305">
    <property type="entry name" value="Lipoxygenase"/>
    <property type="match status" value="1"/>
</dbReference>
<keyword evidence="8" id="KW-0378">Hydrolase</keyword>
<dbReference type="Gene3D" id="1.20.245.10">
    <property type="entry name" value="Lipoxygenase-1, Domain 5"/>
    <property type="match status" value="2"/>
</dbReference>
<evidence type="ECO:0000256" key="1">
    <source>
        <dbReference type="ARBA" id="ARBA00001936"/>
    </source>
</evidence>
<evidence type="ECO:0000256" key="6">
    <source>
        <dbReference type="ARBA" id="ARBA00022664"/>
    </source>
</evidence>
<comment type="caution">
    <text evidence="13">Lacks conserved residue(s) required for the propagation of feature annotation.</text>
</comment>
<keyword evidence="10" id="KW-0408">Iron</keyword>
<keyword evidence="9" id="KW-0862">Zinc</keyword>
<dbReference type="PROSITE" id="PS50095">
    <property type="entry name" value="PLAT"/>
    <property type="match status" value="1"/>
</dbReference>
<evidence type="ECO:0000256" key="10">
    <source>
        <dbReference type="ARBA" id="ARBA00023004"/>
    </source>
</evidence>
<dbReference type="Gene3D" id="3.10.450.60">
    <property type="match status" value="1"/>
</dbReference>
<reference evidence="17 18" key="1">
    <citation type="journal article" date="2022" name="Front. Cell. Infect. Microbiol.">
        <title>The Genomes of Two Strains of Taenia crassiceps the Animal Model for the Study of Human Cysticercosis.</title>
        <authorList>
            <person name="Bobes R.J."/>
            <person name="Estrada K."/>
            <person name="Rios-Valencia D.G."/>
            <person name="Calderon-Gallegos A."/>
            <person name="de la Torre P."/>
            <person name="Carrero J.C."/>
            <person name="Sanchez-Flores A."/>
            <person name="Laclette J.P."/>
        </authorList>
    </citation>
    <scope>NUCLEOTIDE SEQUENCE [LARGE SCALE GENOMIC DNA]</scope>
    <source>
        <strain evidence="17">WFUcys</strain>
    </source>
</reference>
<name>A0ABR4QIB2_9CEST</name>
<dbReference type="InterPro" id="IPR036226">
    <property type="entry name" value="LipOase_C_sf"/>
</dbReference>
<evidence type="ECO:0000256" key="3">
    <source>
        <dbReference type="ARBA" id="ARBA00001954"/>
    </source>
</evidence>
<dbReference type="PROSITE" id="PS00081">
    <property type="entry name" value="LIPOXYGENASE_2"/>
    <property type="match status" value="1"/>
</dbReference>
<keyword evidence="7" id="KW-0479">Metal-binding</keyword>
<evidence type="ECO:0000259" key="15">
    <source>
        <dbReference type="PROSITE" id="PS50095"/>
    </source>
</evidence>
<dbReference type="InterPro" id="IPR020834">
    <property type="entry name" value="LipOase_CS"/>
</dbReference>
<dbReference type="SMART" id="SM01124">
    <property type="entry name" value="DBR1"/>
    <property type="match status" value="1"/>
</dbReference>
<evidence type="ECO:0000256" key="11">
    <source>
        <dbReference type="ARBA" id="ARBA00023211"/>
    </source>
</evidence>
<dbReference type="EMBL" id="JAKROA010000003">
    <property type="protein sequence ID" value="KAL5109287.1"/>
    <property type="molecule type" value="Genomic_DNA"/>
</dbReference>
<dbReference type="PROSITE" id="PS51393">
    <property type="entry name" value="LIPOXYGENASE_3"/>
    <property type="match status" value="1"/>
</dbReference>
<comment type="subcellular location">
    <subcellularLocation>
        <location evidence="4">Nucleus</location>
    </subcellularLocation>
</comment>
<evidence type="ECO:0000256" key="14">
    <source>
        <dbReference type="SAM" id="MobiDB-lite"/>
    </source>
</evidence>
<evidence type="ECO:0000313" key="17">
    <source>
        <dbReference type="EMBL" id="KAL5109287.1"/>
    </source>
</evidence>
<dbReference type="SUPFAM" id="SSF56300">
    <property type="entry name" value="Metallo-dependent phosphatases"/>
    <property type="match status" value="1"/>
</dbReference>
<evidence type="ECO:0000313" key="18">
    <source>
        <dbReference type="Proteomes" id="UP001651158"/>
    </source>
</evidence>
<dbReference type="InterPro" id="IPR007708">
    <property type="entry name" value="DBR1_C"/>
</dbReference>
<evidence type="ECO:0000259" key="16">
    <source>
        <dbReference type="PROSITE" id="PS51393"/>
    </source>
</evidence>
<dbReference type="InterPro" id="IPR013819">
    <property type="entry name" value="LipOase_C"/>
</dbReference>
<dbReference type="Proteomes" id="UP001651158">
    <property type="component" value="Unassembled WGS sequence"/>
</dbReference>
<dbReference type="CDD" id="cd00844">
    <property type="entry name" value="MPP_Dbr1_N"/>
    <property type="match status" value="1"/>
</dbReference>
<evidence type="ECO:0000256" key="12">
    <source>
        <dbReference type="ARBA" id="ARBA00023242"/>
    </source>
</evidence>
<keyword evidence="11" id="KW-0464">Manganese</keyword>
<keyword evidence="18" id="KW-1185">Reference proteome</keyword>
<evidence type="ECO:0000256" key="2">
    <source>
        <dbReference type="ARBA" id="ARBA00001947"/>
    </source>
</evidence>
<dbReference type="Gene3D" id="2.60.60.20">
    <property type="entry name" value="PLAT/LH2 domain"/>
    <property type="match status" value="1"/>
</dbReference>
<evidence type="ECO:0000256" key="7">
    <source>
        <dbReference type="ARBA" id="ARBA00022723"/>
    </source>
</evidence>
<proteinExistence type="inferred from homology"/>
<feature type="domain" description="PLAT" evidence="15">
    <location>
        <begin position="605"/>
        <end position="741"/>
    </location>
</feature>
<comment type="similarity">
    <text evidence="5">Belongs to the lariat debranching enzyme family.</text>
</comment>
<feature type="compositionally biased region" description="Acidic residues" evidence="14">
    <location>
        <begin position="455"/>
        <end position="471"/>
    </location>
</feature>
<comment type="cofactor">
    <cofactor evidence="1">
        <name>Mn(2+)</name>
        <dbReference type="ChEBI" id="CHEBI:29035"/>
    </cofactor>
</comment>
<dbReference type="Pfam" id="PF05011">
    <property type="entry name" value="DBR1"/>
    <property type="match status" value="1"/>
</dbReference>
<comment type="caution">
    <text evidence="17">The sequence shown here is derived from an EMBL/GenBank/DDBJ whole genome shotgun (WGS) entry which is preliminary data.</text>
</comment>
<dbReference type="PANTHER" id="PTHR12849:SF0">
    <property type="entry name" value="LARIAT DEBRANCHING ENZYME"/>
    <property type="match status" value="1"/>
</dbReference>
<sequence length="1073" mass="122369">MVRVCVVGCLHGRLDRVYADIEMMDRETGKKTELVLCCGDFQAVRNPADLQSLSVPPKYYEMGDFYRYYSEELTAPVLTIFVGGNHEASNYLQELPYGGWVAPNIWYMGYAGVVQFAGLRIGGLSGIYKLHDYCLGHFEHPPYNEATKRSVYHLRNLEVFRLGQISRRLDIMLSHDWPRGIYHYGDTQQLLMRKRHFKAEVEANTLGSPPAEQLLCRLRPRFWFSAHLHCKFAAIVQHRNPPDRQTKFLALDKCLPSRDYLQFLDIEPDPSPAMFDTEGNVVGKDPEYGPIIVTNMAAEEKEDEEEGGESGKGKLFVDPEWLCILHSTNQFLSLTQIPCMLPGQDGKPIRSYSATADDLKSVYETFAGIFSLPHNFERTAPIYKPEDMSLRRRDNKKLAELAEADARIQKQAFFSNPQTELLCAMLELTNLNAALMGKESYNLSEMTSRIMSKNEEEDDDYGAISNDEDEFGPSSSKSSRIIPNPEEINLDELYEPDPESVGGVYGSGTSEAPMNENEYNPEPVVKNPEAIDIDGLDDDVEEGEAEENDEPEAYEPHSVTGCEIDPEVTYNPQPMSSMELYAEGSGRLGGIGAASSPMGEANSKAAFEICVVTVDFLGSSLGPGINMVMFDDKNSQSPVIALDHIFQNELDYHQAKFTIDLQPWSKPKAFGKLHHIEFWRTDGCSDNTAGGEFNVAAWYLDRVIIRDRRFGLTGEWDYFFFPLHDWVVPAAQYVLQDCETFLPQRDPYPDLRQVQLDRRQQLLCFMQRASGLPVEISEVPATELFSYDSRWDIEDVVLELIDRAGLAVDYSSEESWDSLDSIGDLYKRHNITEPLSLSYWMMNDVAFGAQRLKGCNPFVIRLCTEFPSSMISLKDWIVPHLEGWTLQQTLVARRIFYVDYSIMRGLHCRQGRMMAAPLGLFFYTEKRQLQPLAIHLDPLSGNNKLLFRCTDPAEEWLQAKLWFNLADSCHHMVVGRLLTHLILEGVYVSLRRNLAQSHPVYQLLAPHFRSFLAVNQKLKEWMLDRGWIARNIQLTRKGIKQLLRRGFKQWRFDIQANVYAELESRGHKDLSHS</sequence>
<dbReference type="InterPro" id="IPR029052">
    <property type="entry name" value="Metallo-depent_PP-like"/>
</dbReference>
<evidence type="ECO:0000256" key="8">
    <source>
        <dbReference type="ARBA" id="ARBA00022801"/>
    </source>
</evidence>
<comment type="cofactor">
    <cofactor evidence="3">
        <name>Fe(2+)</name>
        <dbReference type="ChEBI" id="CHEBI:29033"/>
    </cofactor>
</comment>
<gene>
    <name evidence="17" type="ORF">TcWFU_008038</name>
</gene>
<dbReference type="SUPFAM" id="SSF48484">
    <property type="entry name" value="Lipoxigenase"/>
    <property type="match status" value="1"/>
</dbReference>
<organism evidence="17 18">
    <name type="scientific">Taenia crassiceps</name>
    <dbReference type="NCBI Taxonomy" id="6207"/>
    <lineage>
        <taxon>Eukaryota</taxon>
        <taxon>Metazoa</taxon>
        <taxon>Spiralia</taxon>
        <taxon>Lophotrochozoa</taxon>
        <taxon>Platyhelminthes</taxon>
        <taxon>Cestoda</taxon>
        <taxon>Eucestoda</taxon>
        <taxon>Cyclophyllidea</taxon>
        <taxon>Taeniidae</taxon>
        <taxon>Taenia</taxon>
    </lineage>
</organism>
<comment type="cofactor">
    <cofactor evidence="2">
        <name>Zn(2+)</name>
        <dbReference type="ChEBI" id="CHEBI:29105"/>
    </cofactor>
</comment>
<keyword evidence="6" id="KW-0507">mRNA processing</keyword>
<accession>A0ABR4QIB2</accession>
<dbReference type="InterPro" id="IPR004843">
    <property type="entry name" value="Calcineurin-like_PHP"/>
</dbReference>
<feature type="region of interest" description="Disordered" evidence="14">
    <location>
        <begin position="455"/>
        <end position="525"/>
    </location>
</feature>
<feature type="compositionally biased region" description="Acidic residues" evidence="14">
    <location>
        <begin position="488"/>
        <end position="498"/>
    </location>
</feature>
<dbReference type="Pfam" id="PF00149">
    <property type="entry name" value="Metallophos"/>
    <property type="match status" value="1"/>
</dbReference>
<dbReference type="PANTHER" id="PTHR12849">
    <property type="entry name" value="RNA LARIAT DEBRANCHING ENZYME"/>
    <property type="match status" value="1"/>
</dbReference>
<protein>
    <submittedName>
        <fullName evidence="17">Lariat debranching enzyme</fullName>
    </submittedName>
</protein>
<evidence type="ECO:0000256" key="5">
    <source>
        <dbReference type="ARBA" id="ARBA00006045"/>
    </source>
</evidence>